<proteinExistence type="inferred from homology"/>
<dbReference type="PANTHER" id="PTHR21381">
    <property type="entry name" value="ZGC:162297"/>
    <property type="match status" value="1"/>
</dbReference>
<dbReference type="Proteomes" id="UP000694562">
    <property type="component" value="Unplaced"/>
</dbReference>
<dbReference type="NCBIfam" id="TIGR00259">
    <property type="entry name" value="thylakoid_BtpA"/>
    <property type="match status" value="1"/>
</dbReference>
<sequence>MAGRGPPRRTAPGPLPARGAMRPPGLLGRLRAAVIGVVHVAALPGTPRSSLPLTQIIDQACQEAEAYKDAGVDGLIVENMHDLPYTVCPGPEVTAAMTVISAAVRQTCPHLALGVQILCAANQQAIAVALAAGLDFIRAEGFVFSHVADEGIINACAGNLLRYRKQVGAENIQIFADIKKKHSAHALTADVSVSETAAAAELFLADGVVLTGTATGLPAHPQELKEVKHAVKIPVLIGSGVTLENVRNYLDANALIIGSTFLWHSKPLSMRNQLSKGLCNTFSPVKGMKAAVKHSGLGALMAGATAFIGGLMGGPPGIAVGGAFGGLLGAWMTSGQFRPVPQILLELPPAEQQKLYDEAIVILRRLDWTDIAQLTALVMGNASLQQKLTAVLINYLTKELRAEIQYRE</sequence>
<dbReference type="AlphaFoldDB" id="A0A8C4UG49"/>
<dbReference type="InterPro" id="IPR013785">
    <property type="entry name" value="Aldolase_TIM"/>
</dbReference>
<reference evidence="3" key="2">
    <citation type="submission" date="2025-09" db="UniProtKB">
        <authorList>
            <consortium name="Ensembl"/>
        </authorList>
    </citation>
    <scope>IDENTIFICATION</scope>
</reference>
<reference evidence="3" key="1">
    <citation type="submission" date="2025-08" db="UniProtKB">
        <authorList>
            <consortium name="Ensembl"/>
        </authorList>
    </citation>
    <scope>IDENTIFICATION</scope>
</reference>
<dbReference type="InterPro" id="IPR011060">
    <property type="entry name" value="RibuloseP-bd_barrel"/>
</dbReference>
<dbReference type="PANTHER" id="PTHR21381:SF3">
    <property type="entry name" value="SGC REGION PROTEIN SGCQ-RELATED"/>
    <property type="match status" value="1"/>
</dbReference>
<organism evidence="3 4">
    <name type="scientific">Falco tinnunculus</name>
    <name type="common">Common kestrel</name>
    <dbReference type="NCBI Taxonomy" id="100819"/>
    <lineage>
        <taxon>Eukaryota</taxon>
        <taxon>Metazoa</taxon>
        <taxon>Chordata</taxon>
        <taxon>Craniata</taxon>
        <taxon>Vertebrata</taxon>
        <taxon>Euteleostomi</taxon>
        <taxon>Archelosauria</taxon>
        <taxon>Archosauria</taxon>
        <taxon>Dinosauria</taxon>
        <taxon>Saurischia</taxon>
        <taxon>Theropoda</taxon>
        <taxon>Coelurosauria</taxon>
        <taxon>Aves</taxon>
        <taxon>Neognathae</taxon>
        <taxon>Neoaves</taxon>
        <taxon>Telluraves</taxon>
        <taxon>Australaves</taxon>
        <taxon>Falconiformes</taxon>
        <taxon>Falconidae</taxon>
        <taxon>Falco</taxon>
    </lineage>
</organism>
<dbReference type="SUPFAM" id="SSF51366">
    <property type="entry name" value="Ribulose-phoshate binding barrel"/>
    <property type="match status" value="1"/>
</dbReference>
<dbReference type="InterPro" id="IPR005137">
    <property type="entry name" value="BtpA"/>
</dbReference>
<dbReference type="Ensembl" id="ENSFTIT00000011652.1">
    <property type="protein sequence ID" value="ENSFTIP00000011162.1"/>
    <property type="gene ID" value="ENSFTIG00000007481.1"/>
</dbReference>
<dbReference type="Gene3D" id="3.20.20.70">
    <property type="entry name" value="Aldolase class I"/>
    <property type="match status" value="1"/>
</dbReference>
<dbReference type="Pfam" id="PF03437">
    <property type="entry name" value="BtpA"/>
    <property type="match status" value="1"/>
</dbReference>
<feature type="region of interest" description="Disordered" evidence="2">
    <location>
        <begin position="1"/>
        <end position="22"/>
    </location>
</feature>
<evidence type="ECO:0000256" key="2">
    <source>
        <dbReference type="SAM" id="MobiDB-lite"/>
    </source>
</evidence>
<comment type="similarity">
    <text evidence="1">Belongs to the BtpA family.</text>
</comment>
<dbReference type="CDD" id="cd04722">
    <property type="entry name" value="TIM_phosphate_binding"/>
    <property type="match status" value="1"/>
</dbReference>
<dbReference type="InterPro" id="IPR033369">
    <property type="entry name" value="C19orf12"/>
</dbReference>
<evidence type="ECO:0000256" key="1">
    <source>
        <dbReference type="ARBA" id="ARBA00006007"/>
    </source>
</evidence>
<name>A0A8C4UG49_FALTI</name>
<keyword evidence="4" id="KW-1185">Reference proteome</keyword>
<feature type="compositionally biased region" description="Low complexity" evidence="2">
    <location>
        <begin position="1"/>
        <end position="20"/>
    </location>
</feature>
<evidence type="ECO:0000313" key="4">
    <source>
        <dbReference type="Proteomes" id="UP000694562"/>
    </source>
</evidence>
<protein>
    <submittedName>
        <fullName evidence="3">Uncharacterized protein</fullName>
    </submittedName>
</protein>
<dbReference type="OrthoDB" id="10045006at2759"/>
<accession>A0A8C4UG49</accession>
<dbReference type="Pfam" id="PF20721">
    <property type="entry name" value="C19orf12"/>
    <property type="match status" value="1"/>
</dbReference>
<evidence type="ECO:0000313" key="3">
    <source>
        <dbReference type="Ensembl" id="ENSFTIP00000011162.1"/>
    </source>
</evidence>